<evidence type="ECO:0000313" key="1">
    <source>
        <dbReference type="EMBL" id="RHW42087.1"/>
    </source>
</evidence>
<sequence>MPIIAGLTQPKQKTFTAGGKGLANNSWLPAKPGNVPVMTTLLYKLLPFKDYGLILEKDPCFVKDF</sequence>
<evidence type="ECO:0000313" key="2">
    <source>
        <dbReference type="Proteomes" id="UP000284416"/>
    </source>
</evidence>
<name>A0A417YWW2_9BACI</name>
<proteinExistence type="predicted"/>
<accession>A0A417YWW2</accession>
<keyword evidence="2" id="KW-1185">Reference proteome</keyword>
<protein>
    <submittedName>
        <fullName evidence="1">Uncharacterized protein</fullName>
    </submittedName>
</protein>
<gene>
    <name evidence="1" type="ORF">D1B31_05470</name>
</gene>
<dbReference type="RefSeq" id="WP_118919742.1">
    <property type="nucleotide sequence ID" value="NZ_QWEG01000003.1"/>
</dbReference>
<reference evidence="1 2" key="1">
    <citation type="journal article" date="2017" name="Int. J. Syst. Evol. Microbiol.">
        <title>Bacillus notoginsengisoli sp. nov., a novel bacterium isolated from the rhizosphere of Panax notoginseng.</title>
        <authorList>
            <person name="Zhang M.Y."/>
            <person name="Cheng J."/>
            <person name="Cai Y."/>
            <person name="Zhang T.Y."/>
            <person name="Wu Y.Y."/>
            <person name="Manikprabhu D."/>
            <person name="Li W.J."/>
            <person name="Zhang Y.X."/>
        </authorList>
    </citation>
    <scope>NUCLEOTIDE SEQUENCE [LARGE SCALE GENOMIC DNA]</scope>
    <source>
        <strain evidence="1 2">JCM 30743</strain>
    </source>
</reference>
<organism evidence="1 2">
    <name type="scientific">Neobacillus notoginsengisoli</name>
    <dbReference type="NCBI Taxonomy" id="1578198"/>
    <lineage>
        <taxon>Bacteria</taxon>
        <taxon>Bacillati</taxon>
        <taxon>Bacillota</taxon>
        <taxon>Bacilli</taxon>
        <taxon>Bacillales</taxon>
        <taxon>Bacillaceae</taxon>
        <taxon>Neobacillus</taxon>
    </lineage>
</organism>
<dbReference type="Proteomes" id="UP000284416">
    <property type="component" value="Unassembled WGS sequence"/>
</dbReference>
<dbReference type="EMBL" id="QWEG01000003">
    <property type="protein sequence ID" value="RHW42087.1"/>
    <property type="molecule type" value="Genomic_DNA"/>
</dbReference>
<dbReference type="AlphaFoldDB" id="A0A417YWW2"/>
<comment type="caution">
    <text evidence="1">The sequence shown here is derived from an EMBL/GenBank/DDBJ whole genome shotgun (WGS) entry which is preliminary data.</text>
</comment>